<keyword evidence="3" id="KW-0862">Zinc</keyword>
<feature type="domain" description="RING-type" evidence="6">
    <location>
        <begin position="139"/>
        <end position="181"/>
    </location>
</feature>
<dbReference type="OrthoDB" id="5855253at2759"/>
<evidence type="ECO:0000313" key="7">
    <source>
        <dbReference type="EMBL" id="CAD2186166.1"/>
    </source>
</evidence>
<evidence type="ECO:0000313" key="8">
    <source>
        <dbReference type="Proteomes" id="UP000580250"/>
    </source>
</evidence>
<evidence type="ECO:0000256" key="1">
    <source>
        <dbReference type="ARBA" id="ARBA00022723"/>
    </source>
</evidence>
<evidence type="ECO:0000256" key="4">
    <source>
        <dbReference type="PROSITE-ProRule" id="PRU00175"/>
    </source>
</evidence>
<comment type="caution">
    <text evidence="7">The sequence shown here is derived from an EMBL/GenBank/DDBJ whole genome shotgun (WGS) entry which is preliminary data.</text>
</comment>
<dbReference type="CDD" id="cd16448">
    <property type="entry name" value="RING-H2"/>
    <property type="match status" value="1"/>
</dbReference>
<evidence type="ECO:0000259" key="6">
    <source>
        <dbReference type="PROSITE" id="PS50089"/>
    </source>
</evidence>
<dbReference type="SMART" id="SM00184">
    <property type="entry name" value="RING"/>
    <property type="match status" value="1"/>
</dbReference>
<dbReference type="Pfam" id="PF13639">
    <property type="entry name" value="zf-RING_2"/>
    <property type="match status" value="1"/>
</dbReference>
<dbReference type="EMBL" id="CAJEWN010000576">
    <property type="protein sequence ID" value="CAD2186166.1"/>
    <property type="molecule type" value="Genomic_DNA"/>
</dbReference>
<keyword evidence="2 4" id="KW-0863">Zinc-finger</keyword>
<feature type="coiled-coil region" evidence="5">
    <location>
        <begin position="95"/>
        <end position="122"/>
    </location>
</feature>
<protein>
    <recommendedName>
        <fullName evidence="6">RING-type domain-containing protein</fullName>
    </recommendedName>
</protein>
<name>A0A6V7WGP2_MELEN</name>
<dbReference type="GO" id="GO:0016567">
    <property type="term" value="P:protein ubiquitination"/>
    <property type="evidence" value="ECO:0007669"/>
    <property type="project" value="TreeGrafter"/>
</dbReference>
<reference evidence="7 8" key="1">
    <citation type="submission" date="2020-08" db="EMBL/GenBank/DDBJ databases">
        <authorList>
            <person name="Koutsovoulos G."/>
            <person name="Danchin GJ E."/>
        </authorList>
    </citation>
    <scope>NUCLEOTIDE SEQUENCE [LARGE SCALE GENOMIC DNA]</scope>
</reference>
<evidence type="ECO:0000256" key="5">
    <source>
        <dbReference type="SAM" id="Coils"/>
    </source>
</evidence>
<dbReference type="PROSITE" id="PS50089">
    <property type="entry name" value="ZF_RING_2"/>
    <property type="match status" value="1"/>
</dbReference>
<keyword evidence="5" id="KW-0175">Coiled coil</keyword>
<proteinExistence type="predicted"/>
<dbReference type="AlphaFoldDB" id="A0A6V7WGP2"/>
<dbReference type="SUPFAM" id="SSF57850">
    <property type="entry name" value="RING/U-box"/>
    <property type="match status" value="1"/>
</dbReference>
<dbReference type="GO" id="GO:0008270">
    <property type="term" value="F:zinc ion binding"/>
    <property type="evidence" value="ECO:0007669"/>
    <property type="project" value="UniProtKB-KW"/>
</dbReference>
<organism evidence="7 8">
    <name type="scientific">Meloidogyne enterolobii</name>
    <name type="common">Root-knot nematode worm</name>
    <name type="synonym">Meloidogyne mayaguensis</name>
    <dbReference type="NCBI Taxonomy" id="390850"/>
    <lineage>
        <taxon>Eukaryota</taxon>
        <taxon>Metazoa</taxon>
        <taxon>Ecdysozoa</taxon>
        <taxon>Nematoda</taxon>
        <taxon>Chromadorea</taxon>
        <taxon>Rhabditida</taxon>
        <taxon>Tylenchina</taxon>
        <taxon>Tylenchomorpha</taxon>
        <taxon>Tylenchoidea</taxon>
        <taxon>Meloidogynidae</taxon>
        <taxon>Meloidogyninae</taxon>
        <taxon>Meloidogyne</taxon>
    </lineage>
</organism>
<dbReference type="GO" id="GO:0061630">
    <property type="term" value="F:ubiquitin protein ligase activity"/>
    <property type="evidence" value="ECO:0007669"/>
    <property type="project" value="TreeGrafter"/>
</dbReference>
<evidence type="ECO:0000256" key="2">
    <source>
        <dbReference type="ARBA" id="ARBA00022771"/>
    </source>
</evidence>
<dbReference type="PANTHER" id="PTHR45969:SF69">
    <property type="entry name" value="FINGER DOMAIN PROTEIN, PUTATIVE (AFU_ORTHOLOGUE AFUA_3G12190)-RELATED"/>
    <property type="match status" value="1"/>
</dbReference>
<gene>
    <name evidence="7" type="ORF">MENT_LOCUS38637</name>
</gene>
<evidence type="ECO:0000256" key="3">
    <source>
        <dbReference type="ARBA" id="ARBA00022833"/>
    </source>
</evidence>
<sequence length="228" mass="26921">MSEERLSNVEKQNNDLINLQINFNNLQKIFVEEKEKTCNLEKKNFFLENKFKEMDKKIQKINFDNENKIEEMKINFQKFIEEKFQKLQAKNGVYLKQKDEKINSLKEEIKKADRNNNDLAIKFNNLYCKFVVSYKFGCCIICQSQLNHENVYILKNCNHTYHHYCITRWITEGAENCPSCRVPATLDDIKQFFVEKASDSSDELDDESTQSSSNKTKSVNYNLNCVVS</sequence>
<dbReference type="InterPro" id="IPR001841">
    <property type="entry name" value="Znf_RING"/>
</dbReference>
<keyword evidence="1" id="KW-0479">Metal-binding</keyword>
<dbReference type="PANTHER" id="PTHR45969">
    <property type="entry name" value="RING ZINC FINGER PROTEIN-RELATED"/>
    <property type="match status" value="1"/>
</dbReference>
<dbReference type="Proteomes" id="UP000580250">
    <property type="component" value="Unassembled WGS sequence"/>
</dbReference>
<dbReference type="Gene3D" id="3.30.40.10">
    <property type="entry name" value="Zinc/RING finger domain, C3HC4 (zinc finger)"/>
    <property type="match status" value="1"/>
</dbReference>
<accession>A0A6V7WGP2</accession>
<dbReference type="InterPro" id="IPR013083">
    <property type="entry name" value="Znf_RING/FYVE/PHD"/>
</dbReference>